<evidence type="ECO:0000256" key="1">
    <source>
        <dbReference type="ARBA" id="ARBA00000013"/>
    </source>
</evidence>
<dbReference type="PROSITE" id="PS51385">
    <property type="entry name" value="YJEF_N"/>
    <property type="match status" value="1"/>
</dbReference>
<dbReference type="CDD" id="cd01171">
    <property type="entry name" value="YXKO-related"/>
    <property type="match status" value="1"/>
</dbReference>
<accession>A0A1T4PXB8</accession>
<reference evidence="22" key="1">
    <citation type="submission" date="2017-02" db="EMBL/GenBank/DDBJ databases">
        <authorList>
            <person name="Varghese N."/>
            <person name="Submissions S."/>
        </authorList>
    </citation>
    <scope>NUCLEOTIDE SEQUENCE [LARGE SCALE GENOMIC DNA]</scope>
    <source>
        <strain evidence="22">ATCC 25662</strain>
    </source>
</reference>
<comment type="catalytic activity">
    <reaction evidence="2 18">
        <text>(6R)-NADPHX = (6S)-NADPHX</text>
        <dbReference type="Rhea" id="RHEA:32227"/>
        <dbReference type="ChEBI" id="CHEBI:64076"/>
        <dbReference type="ChEBI" id="CHEBI:64077"/>
        <dbReference type="EC" id="5.1.99.6"/>
    </reaction>
</comment>
<evidence type="ECO:0000256" key="10">
    <source>
        <dbReference type="ARBA" id="ARBA00023027"/>
    </source>
</evidence>
<keyword evidence="13" id="KW-0511">Multifunctional enzyme</keyword>
<feature type="binding site" evidence="17">
    <location>
        <position position="361"/>
    </location>
    <ligand>
        <name>(6S)-NADPHX</name>
        <dbReference type="ChEBI" id="CHEBI:64076"/>
    </ligand>
</feature>
<name>A0A1T4PXB8_9FIRM</name>
<dbReference type="Pfam" id="PF03853">
    <property type="entry name" value="YjeF_N"/>
    <property type="match status" value="1"/>
</dbReference>
<feature type="domain" description="YjeF C-terminal" evidence="19">
    <location>
        <begin position="211"/>
        <end position="487"/>
    </location>
</feature>
<organism evidence="21 22">
    <name type="scientific">Anaerorhabdus furcosa</name>
    <dbReference type="NCBI Taxonomy" id="118967"/>
    <lineage>
        <taxon>Bacteria</taxon>
        <taxon>Bacillati</taxon>
        <taxon>Bacillota</taxon>
        <taxon>Erysipelotrichia</taxon>
        <taxon>Erysipelotrichales</taxon>
        <taxon>Erysipelotrichaceae</taxon>
        <taxon>Anaerorhabdus</taxon>
    </lineage>
</organism>
<feature type="binding site" evidence="17">
    <location>
        <position position="310"/>
    </location>
    <ligand>
        <name>(6S)-NADPHX</name>
        <dbReference type="ChEBI" id="CHEBI:64076"/>
    </ligand>
</feature>
<comment type="cofactor">
    <cofactor evidence="18">
        <name>K(+)</name>
        <dbReference type="ChEBI" id="CHEBI:29103"/>
    </cofactor>
    <text evidence="18">Binds 1 potassium ion per subunit.</text>
</comment>
<dbReference type="Gene3D" id="3.40.50.10260">
    <property type="entry name" value="YjeF N-terminal domain"/>
    <property type="match status" value="1"/>
</dbReference>
<dbReference type="SUPFAM" id="SSF53613">
    <property type="entry name" value="Ribokinase-like"/>
    <property type="match status" value="1"/>
</dbReference>
<proteinExistence type="inferred from homology"/>
<feature type="binding site" evidence="17">
    <location>
        <begin position="398"/>
        <end position="402"/>
    </location>
    <ligand>
        <name>AMP</name>
        <dbReference type="ChEBI" id="CHEBI:456215"/>
    </ligand>
</feature>
<keyword evidence="10 17" id="KW-0520">NAD</keyword>
<comment type="similarity">
    <text evidence="17">Belongs to the NnrD/CARKD family.</text>
</comment>
<dbReference type="InterPro" id="IPR036652">
    <property type="entry name" value="YjeF_N_dom_sf"/>
</dbReference>
<evidence type="ECO:0000313" key="21">
    <source>
        <dbReference type="EMBL" id="SJZ95588.1"/>
    </source>
</evidence>
<dbReference type="NCBIfam" id="TIGR00196">
    <property type="entry name" value="yjeF_cterm"/>
    <property type="match status" value="1"/>
</dbReference>
<evidence type="ECO:0000256" key="18">
    <source>
        <dbReference type="PIRNR" id="PIRNR017184"/>
    </source>
</evidence>
<dbReference type="InterPro" id="IPR000631">
    <property type="entry name" value="CARKD"/>
</dbReference>
<dbReference type="GO" id="GO:0046496">
    <property type="term" value="P:nicotinamide nucleotide metabolic process"/>
    <property type="evidence" value="ECO:0007669"/>
    <property type="project" value="UniProtKB-UniRule"/>
</dbReference>
<dbReference type="GO" id="GO:0110051">
    <property type="term" value="P:metabolite repair"/>
    <property type="evidence" value="ECO:0007669"/>
    <property type="project" value="TreeGrafter"/>
</dbReference>
<feature type="binding site" evidence="17">
    <location>
        <position position="428"/>
    </location>
    <ligand>
        <name>(6S)-NADPHX</name>
        <dbReference type="ChEBI" id="CHEBI:64076"/>
    </ligand>
</feature>
<evidence type="ECO:0000313" key="22">
    <source>
        <dbReference type="Proteomes" id="UP000243297"/>
    </source>
</evidence>
<comment type="cofactor">
    <cofactor evidence="17">
        <name>Mg(2+)</name>
        <dbReference type="ChEBI" id="CHEBI:18420"/>
    </cofactor>
</comment>
<gene>
    <name evidence="17" type="primary">nnrD</name>
    <name evidence="21" type="ORF">SAMN02745191_2195</name>
</gene>
<keyword evidence="6 17" id="KW-0547">Nucleotide-binding</keyword>
<dbReference type="EC" id="4.2.1.136" evidence="17"/>
<dbReference type="SUPFAM" id="SSF64153">
    <property type="entry name" value="YjeF N-terminal domain-like"/>
    <property type="match status" value="1"/>
</dbReference>
<protein>
    <recommendedName>
        <fullName evidence="17">ADP-dependent (S)-NAD(P)H-hydrate dehydratase</fullName>
        <ecNumber evidence="17">4.2.1.136</ecNumber>
    </recommendedName>
    <alternativeName>
        <fullName evidence="17">ADP-dependent NAD(P)HX dehydratase</fullName>
    </alternativeName>
</protein>
<evidence type="ECO:0000256" key="6">
    <source>
        <dbReference type="ARBA" id="ARBA00022741"/>
    </source>
</evidence>
<dbReference type="PANTHER" id="PTHR12592">
    <property type="entry name" value="ATP-DEPENDENT (S)-NAD(P)H-HYDRATE DEHYDRATASE FAMILY MEMBER"/>
    <property type="match status" value="1"/>
</dbReference>
<keyword evidence="9 18" id="KW-0630">Potassium</keyword>
<feature type="domain" description="YjeF N-terminal" evidence="20">
    <location>
        <begin position="1"/>
        <end position="205"/>
    </location>
</feature>
<dbReference type="NCBIfam" id="TIGR00197">
    <property type="entry name" value="yjeF_nterm"/>
    <property type="match status" value="1"/>
</dbReference>
<feature type="binding site" evidence="17">
    <location>
        <position position="246"/>
    </location>
    <ligand>
        <name>(6S)-NADPHX</name>
        <dbReference type="ChEBI" id="CHEBI:64076"/>
    </ligand>
</feature>
<evidence type="ECO:0000256" key="8">
    <source>
        <dbReference type="ARBA" id="ARBA00022857"/>
    </source>
</evidence>
<dbReference type="PANTHER" id="PTHR12592:SF0">
    <property type="entry name" value="ATP-DEPENDENT (S)-NAD(P)H-HYDRATE DEHYDRATASE"/>
    <property type="match status" value="1"/>
</dbReference>
<evidence type="ECO:0000256" key="7">
    <source>
        <dbReference type="ARBA" id="ARBA00022840"/>
    </source>
</evidence>
<dbReference type="RefSeq" id="WP_159443788.1">
    <property type="nucleotide sequence ID" value="NZ_FUWY01000007.1"/>
</dbReference>
<feature type="binding site" evidence="17">
    <location>
        <position position="427"/>
    </location>
    <ligand>
        <name>AMP</name>
        <dbReference type="ChEBI" id="CHEBI:456215"/>
    </ligand>
</feature>
<evidence type="ECO:0000256" key="16">
    <source>
        <dbReference type="ARBA" id="ARBA00049209"/>
    </source>
</evidence>
<evidence type="ECO:0000256" key="12">
    <source>
        <dbReference type="ARBA" id="ARBA00023239"/>
    </source>
</evidence>
<dbReference type="InterPro" id="IPR030677">
    <property type="entry name" value="Nnr"/>
</dbReference>
<comment type="catalytic activity">
    <reaction evidence="1 18">
        <text>(6R)-NADHX = (6S)-NADHX</text>
        <dbReference type="Rhea" id="RHEA:32215"/>
        <dbReference type="ChEBI" id="CHEBI:64074"/>
        <dbReference type="ChEBI" id="CHEBI:64075"/>
        <dbReference type="EC" id="5.1.99.6"/>
    </reaction>
</comment>
<sequence>MIVTVNTMKQCEQNSGLSNFELMEQVGFKLAIEIMNRHKQHENIVIVCGKGNNAGDGFVLARYLLDSNYHVSVIALYSELTTPESQENMKKLPKKIFVKKNDIFNSIENANVLVDAVFGFGFKFEIPSECKEVFVQYNQSKAVKYSIDINSGAEADTGHIACDALKSHITFALGYKKIIHVLRKDHHLFDECIVIPIDIKECDHSELVEMTQEQFVKEFPRIQEDAYKGQEGIPLIVGGCYGMAGATCLNILGAKASGISYLHVACDEKIYPILATKEITPVFHPFTLDTVGSVLKEVLPKVKCIAFGSGATYLDSKKVILELLLQQSTCPVVLDAEGIRCLQNNLYILKLVRTQVILTPHLKEFADLIGMSLESLKTNKLEIAKEFAKEYHVTLVLKGPHTLVVSSQGEVYINQTGNAGLAKAGSGDFLTGLITGFIAQKRDVFMAVILAVWLHGHAADLALKNHHQRMIQIEDLKQEIEQFYFDQC</sequence>
<keyword evidence="7 17" id="KW-0067">ATP-binding</keyword>
<evidence type="ECO:0000256" key="2">
    <source>
        <dbReference type="ARBA" id="ARBA00000909"/>
    </source>
</evidence>
<evidence type="ECO:0000256" key="14">
    <source>
        <dbReference type="ARBA" id="ARBA00025153"/>
    </source>
</evidence>
<keyword evidence="11 18" id="KW-0413">Isomerase</keyword>
<comment type="subunit">
    <text evidence="17">Homotetramer.</text>
</comment>
<dbReference type="GO" id="GO:0052855">
    <property type="term" value="F:ADP-dependent NAD(P)H-hydrate dehydratase activity"/>
    <property type="evidence" value="ECO:0007669"/>
    <property type="project" value="UniProtKB-UniRule"/>
</dbReference>
<evidence type="ECO:0000256" key="5">
    <source>
        <dbReference type="ARBA" id="ARBA00022723"/>
    </source>
</evidence>
<evidence type="ECO:0000256" key="11">
    <source>
        <dbReference type="ARBA" id="ARBA00023235"/>
    </source>
</evidence>
<dbReference type="InterPro" id="IPR029056">
    <property type="entry name" value="Ribokinase-like"/>
</dbReference>
<evidence type="ECO:0000256" key="15">
    <source>
        <dbReference type="ARBA" id="ARBA00048238"/>
    </source>
</evidence>
<comment type="function">
    <text evidence="14 18">Bifunctional enzyme that catalyzes the epimerization of the S- and R-forms of NAD(P)HX and the dehydration of the S-form of NAD(P)HX at the expense of ADP, which is converted to AMP. This allows the repair of both epimers of NAD(P)HX, a damaged form of NAD(P)H that is a result of enzymatic or heat-dependent hydration.</text>
</comment>
<dbReference type="GO" id="GO:0046872">
    <property type="term" value="F:metal ion binding"/>
    <property type="evidence" value="ECO:0007669"/>
    <property type="project" value="UniProtKB-UniRule"/>
</dbReference>
<dbReference type="GO" id="GO:0052856">
    <property type="term" value="F:NAD(P)HX epimerase activity"/>
    <property type="evidence" value="ECO:0007669"/>
    <property type="project" value="UniProtKB-EC"/>
</dbReference>
<dbReference type="OrthoDB" id="9806925at2"/>
<dbReference type="PIRSF" id="PIRSF017184">
    <property type="entry name" value="Nnr"/>
    <property type="match status" value="1"/>
</dbReference>
<evidence type="ECO:0000256" key="3">
    <source>
        <dbReference type="ARBA" id="ARBA00006001"/>
    </source>
</evidence>
<dbReference type="EMBL" id="FUWY01000007">
    <property type="protein sequence ID" value="SJZ95588.1"/>
    <property type="molecule type" value="Genomic_DNA"/>
</dbReference>
<comment type="similarity">
    <text evidence="4 18">In the C-terminal section; belongs to the NnrD/CARKD family.</text>
</comment>
<comment type="catalytic activity">
    <reaction evidence="15 17 18">
        <text>(6S)-NADHX + ADP = AMP + phosphate + NADH + H(+)</text>
        <dbReference type="Rhea" id="RHEA:32223"/>
        <dbReference type="ChEBI" id="CHEBI:15378"/>
        <dbReference type="ChEBI" id="CHEBI:43474"/>
        <dbReference type="ChEBI" id="CHEBI:57945"/>
        <dbReference type="ChEBI" id="CHEBI:64074"/>
        <dbReference type="ChEBI" id="CHEBI:456215"/>
        <dbReference type="ChEBI" id="CHEBI:456216"/>
        <dbReference type="EC" id="4.2.1.136"/>
    </reaction>
</comment>
<evidence type="ECO:0000256" key="17">
    <source>
        <dbReference type="HAMAP-Rule" id="MF_01965"/>
    </source>
</evidence>
<keyword evidence="5 18" id="KW-0479">Metal-binding</keyword>
<dbReference type="STRING" id="118967.SAMN02745191_2195"/>
<comment type="function">
    <text evidence="17">Catalyzes the dehydration of the S-form of NAD(P)HX at the expense of ADP, which is converted to AMP. Together with NAD(P)HX epimerase, which catalyzes the epimerization of the S- and R-forms, the enzyme allows the repair of both epimers of NAD(P)HX, a damaged form of NAD(P)H that is a result of enzymatic or heat-dependent hydration.</text>
</comment>
<dbReference type="Proteomes" id="UP000243297">
    <property type="component" value="Unassembled WGS sequence"/>
</dbReference>
<dbReference type="PROSITE" id="PS51383">
    <property type="entry name" value="YJEF_C_3"/>
    <property type="match status" value="1"/>
</dbReference>
<evidence type="ECO:0000259" key="19">
    <source>
        <dbReference type="PROSITE" id="PS51383"/>
    </source>
</evidence>
<dbReference type="AlphaFoldDB" id="A0A1T4PXB8"/>
<keyword evidence="22" id="KW-1185">Reference proteome</keyword>
<dbReference type="GO" id="GO:0005524">
    <property type="term" value="F:ATP binding"/>
    <property type="evidence" value="ECO:0007669"/>
    <property type="project" value="UniProtKB-UniRule"/>
</dbReference>
<comment type="catalytic activity">
    <reaction evidence="16 17 18">
        <text>(6S)-NADPHX + ADP = AMP + phosphate + NADPH + H(+)</text>
        <dbReference type="Rhea" id="RHEA:32235"/>
        <dbReference type="ChEBI" id="CHEBI:15378"/>
        <dbReference type="ChEBI" id="CHEBI:43474"/>
        <dbReference type="ChEBI" id="CHEBI:57783"/>
        <dbReference type="ChEBI" id="CHEBI:64076"/>
        <dbReference type="ChEBI" id="CHEBI:456215"/>
        <dbReference type="ChEBI" id="CHEBI:456216"/>
        <dbReference type="EC" id="4.2.1.136"/>
    </reaction>
</comment>
<evidence type="ECO:0000256" key="9">
    <source>
        <dbReference type="ARBA" id="ARBA00022958"/>
    </source>
</evidence>
<keyword evidence="8 17" id="KW-0521">NADP</keyword>
<dbReference type="HAMAP" id="MF_01965">
    <property type="entry name" value="NADHX_dehydratase"/>
    <property type="match status" value="1"/>
</dbReference>
<evidence type="ECO:0000256" key="13">
    <source>
        <dbReference type="ARBA" id="ARBA00023268"/>
    </source>
</evidence>
<dbReference type="Pfam" id="PF01256">
    <property type="entry name" value="Carb_kinase"/>
    <property type="match status" value="1"/>
</dbReference>
<dbReference type="InterPro" id="IPR004443">
    <property type="entry name" value="YjeF_N_dom"/>
</dbReference>
<dbReference type="Gene3D" id="3.40.1190.20">
    <property type="match status" value="1"/>
</dbReference>
<keyword evidence="12 17" id="KW-0456">Lyase</keyword>
<evidence type="ECO:0000256" key="4">
    <source>
        <dbReference type="ARBA" id="ARBA00009524"/>
    </source>
</evidence>
<evidence type="ECO:0000259" key="20">
    <source>
        <dbReference type="PROSITE" id="PS51385"/>
    </source>
</evidence>
<comment type="similarity">
    <text evidence="3 18">In the N-terminal section; belongs to the NnrE/AIBP family.</text>
</comment>